<proteinExistence type="predicted"/>
<comment type="caution">
    <text evidence="1">The sequence shown here is derived from an EMBL/GenBank/DDBJ whole genome shotgun (WGS) entry which is preliminary data.</text>
</comment>
<organism evidence="1 2">
    <name type="scientific">Agrilactobacillus yilanensis</name>
    <dbReference type="NCBI Taxonomy" id="2485997"/>
    <lineage>
        <taxon>Bacteria</taxon>
        <taxon>Bacillati</taxon>
        <taxon>Bacillota</taxon>
        <taxon>Bacilli</taxon>
        <taxon>Lactobacillales</taxon>
        <taxon>Lactobacillaceae</taxon>
        <taxon>Agrilactobacillus</taxon>
    </lineage>
</organism>
<dbReference type="Gene3D" id="3.30.300.20">
    <property type="match status" value="1"/>
</dbReference>
<sequence>MIEKHVDVTIDGTGLTSENKGQTIKIGHDPQQISPTKLFETSVAACTLGTFRAILENSKIPYQTASVRSTMFLEEDRPHKIRKVALTITVCGAQATEEKLQRILKMTKNSCTIVQSIMDSIEIEESLEIKA</sequence>
<dbReference type="Pfam" id="PF02566">
    <property type="entry name" value="OsmC"/>
    <property type="match status" value="1"/>
</dbReference>
<reference evidence="2" key="1">
    <citation type="journal article" date="2019" name="Int. J. Syst. Evol. Microbiol.">
        <title>The Global Catalogue of Microorganisms (GCM) 10K type strain sequencing project: providing services to taxonomists for standard genome sequencing and annotation.</title>
        <authorList>
            <consortium name="The Broad Institute Genomics Platform"/>
            <consortium name="The Broad Institute Genome Sequencing Center for Infectious Disease"/>
            <person name="Wu L."/>
            <person name="Ma J."/>
        </authorList>
    </citation>
    <scope>NUCLEOTIDE SEQUENCE [LARGE SCALE GENOMIC DNA]</scope>
    <source>
        <strain evidence="2">CCM 8896</strain>
    </source>
</reference>
<protein>
    <submittedName>
        <fullName evidence="1">OsmC family protein</fullName>
        <ecNumber evidence="1">1.11.1.-</ecNumber>
    </submittedName>
</protein>
<evidence type="ECO:0000313" key="2">
    <source>
        <dbReference type="Proteomes" id="UP001597267"/>
    </source>
</evidence>
<accession>A0ABW4J7Z3</accession>
<evidence type="ECO:0000313" key="1">
    <source>
        <dbReference type="EMBL" id="MFD1672481.1"/>
    </source>
</evidence>
<dbReference type="InterPro" id="IPR015946">
    <property type="entry name" value="KH_dom-like_a/b"/>
</dbReference>
<dbReference type="PANTHER" id="PTHR34352">
    <property type="entry name" value="PROTEIN YHFA"/>
    <property type="match status" value="1"/>
</dbReference>
<name>A0ABW4J7Z3_9LACO</name>
<dbReference type="InterPro" id="IPR003718">
    <property type="entry name" value="OsmC/Ohr_fam"/>
</dbReference>
<keyword evidence="2" id="KW-1185">Reference proteome</keyword>
<dbReference type="RefSeq" id="WP_125712075.1">
    <property type="nucleotide sequence ID" value="NZ_JBHTOP010000026.1"/>
</dbReference>
<dbReference type="InterPro" id="IPR036102">
    <property type="entry name" value="OsmC/Ohrsf"/>
</dbReference>
<keyword evidence="1" id="KW-0560">Oxidoreductase</keyword>
<dbReference type="EC" id="1.11.1.-" evidence="1"/>
<keyword evidence="1" id="KW-0575">Peroxidase</keyword>
<dbReference type="EMBL" id="JBHTOP010000026">
    <property type="protein sequence ID" value="MFD1672481.1"/>
    <property type="molecule type" value="Genomic_DNA"/>
</dbReference>
<dbReference type="SUPFAM" id="SSF82784">
    <property type="entry name" value="OsmC-like"/>
    <property type="match status" value="1"/>
</dbReference>
<gene>
    <name evidence="1" type="ORF">ACFQ5M_10250</name>
</gene>
<dbReference type="GO" id="GO:0004601">
    <property type="term" value="F:peroxidase activity"/>
    <property type="evidence" value="ECO:0007669"/>
    <property type="project" value="UniProtKB-KW"/>
</dbReference>
<dbReference type="PANTHER" id="PTHR34352:SF1">
    <property type="entry name" value="PROTEIN YHFA"/>
    <property type="match status" value="1"/>
</dbReference>
<dbReference type="Proteomes" id="UP001597267">
    <property type="component" value="Unassembled WGS sequence"/>
</dbReference>